<proteinExistence type="predicted"/>
<keyword evidence="1" id="KW-0472">Membrane</keyword>
<sequence length="111" mass="12367">MQRVAELVKAVASMTTKGASGMTTLCCSKSVFSMAEEVPKRLVIKGFKVLLFGVPKYFLGGTWGMASTAIFILKVIVNFFFILKVIINFFFILKVIINFKFGGWLLPLSLF</sequence>
<dbReference type="InParanoid" id="A0A059C5E0"/>
<organism evidence="2">
    <name type="scientific">Eucalyptus grandis</name>
    <name type="common">Flooded gum</name>
    <dbReference type="NCBI Taxonomy" id="71139"/>
    <lineage>
        <taxon>Eukaryota</taxon>
        <taxon>Viridiplantae</taxon>
        <taxon>Streptophyta</taxon>
        <taxon>Embryophyta</taxon>
        <taxon>Tracheophyta</taxon>
        <taxon>Spermatophyta</taxon>
        <taxon>Magnoliopsida</taxon>
        <taxon>eudicotyledons</taxon>
        <taxon>Gunneridae</taxon>
        <taxon>Pentapetalae</taxon>
        <taxon>rosids</taxon>
        <taxon>malvids</taxon>
        <taxon>Myrtales</taxon>
        <taxon>Myrtaceae</taxon>
        <taxon>Myrtoideae</taxon>
        <taxon>Eucalypteae</taxon>
        <taxon>Eucalyptus</taxon>
    </lineage>
</organism>
<dbReference type="AlphaFoldDB" id="A0A059C5E0"/>
<keyword evidence="1" id="KW-0812">Transmembrane</keyword>
<feature type="transmembrane region" description="Helical" evidence="1">
    <location>
        <begin position="79"/>
        <end position="97"/>
    </location>
</feature>
<evidence type="ECO:0000256" key="1">
    <source>
        <dbReference type="SAM" id="Phobius"/>
    </source>
</evidence>
<dbReference type="EMBL" id="KK198757">
    <property type="protein sequence ID" value="KCW73698.1"/>
    <property type="molecule type" value="Genomic_DNA"/>
</dbReference>
<evidence type="ECO:0000313" key="2">
    <source>
        <dbReference type="EMBL" id="KCW73698.1"/>
    </source>
</evidence>
<protein>
    <submittedName>
        <fullName evidence="2">Uncharacterized protein</fullName>
    </submittedName>
</protein>
<reference evidence="2" key="1">
    <citation type="submission" date="2013-07" db="EMBL/GenBank/DDBJ databases">
        <title>The genome of Eucalyptus grandis.</title>
        <authorList>
            <person name="Schmutz J."/>
            <person name="Hayes R."/>
            <person name="Myburg A."/>
            <person name="Tuskan G."/>
            <person name="Grattapaglia D."/>
            <person name="Rokhsar D.S."/>
        </authorList>
    </citation>
    <scope>NUCLEOTIDE SEQUENCE</scope>
    <source>
        <tissue evidence="2">Leaf extractions</tissue>
    </source>
</reference>
<dbReference type="Gramene" id="KCW73698">
    <property type="protein sequence ID" value="KCW73698"/>
    <property type="gene ID" value="EUGRSUZ_E02300"/>
</dbReference>
<keyword evidence="1" id="KW-1133">Transmembrane helix</keyword>
<gene>
    <name evidence="2" type="ORF">EUGRSUZ_E02300</name>
</gene>
<name>A0A059C5E0_EUCGR</name>
<accession>A0A059C5E0</accession>